<dbReference type="InterPro" id="IPR006139">
    <property type="entry name" value="D-isomer_2_OHA_DH_cat_dom"/>
</dbReference>
<proteinExistence type="inferred from homology"/>
<dbReference type="PROSITE" id="PS00671">
    <property type="entry name" value="D_2_HYDROXYACID_DH_3"/>
    <property type="match status" value="1"/>
</dbReference>
<dbReference type="EC" id="1.-.-.-" evidence="7"/>
<gene>
    <name evidence="7" type="ORF">Pla111_10690</name>
</gene>
<dbReference type="AlphaFoldDB" id="A0A5C5WBG9"/>
<evidence type="ECO:0000259" key="6">
    <source>
        <dbReference type="Pfam" id="PF02826"/>
    </source>
</evidence>
<dbReference type="RefSeq" id="WP_146572076.1">
    <property type="nucleotide sequence ID" value="NZ_SJPH01000002.1"/>
</dbReference>
<feature type="domain" description="D-isomer specific 2-hydroxyacid dehydrogenase NAD-binding" evidence="6">
    <location>
        <begin position="108"/>
        <end position="280"/>
    </location>
</feature>
<evidence type="ECO:0000256" key="3">
    <source>
        <dbReference type="ARBA" id="ARBA00023027"/>
    </source>
</evidence>
<evidence type="ECO:0000259" key="5">
    <source>
        <dbReference type="Pfam" id="PF00389"/>
    </source>
</evidence>
<name>A0A5C5WBG9_9BACT</name>
<sequence length="314" mass="33748">MPRAFYTDHPWADVEVERKIVADADCVIEVSPNNREETLATLVGDAHTIITCWAPVTARVIDAAPACRHIARTGIGLDNIDVPHATRRGIVVTNVPDYCLQEVAEHALAMIYSLGRKIAQGHHDTKRGVYNLVQTLPVERIAGKTLGIVGLGRTGTLLAKLATAVGMQVVATNRSHKTPAGVAWQSLDRLLSQSDYVSLHCPLTEATHHLINPTTLALMKPSAFLINTSRGGLIDHGALAAALDAGQLAGAALDVQDTEPPDLETAPYNDPRVIITPHTAFCSTEAILELRRRVAHQVVAVLNGDRPENIVNGL</sequence>
<evidence type="ECO:0000313" key="8">
    <source>
        <dbReference type="Proteomes" id="UP000318995"/>
    </source>
</evidence>
<evidence type="ECO:0000256" key="4">
    <source>
        <dbReference type="RuleBase" id="RU003719"/>
    </source>
</evidence>
<dbReference type="InterPro" id="IPR029753">
    <property type="entry name" value="D-isomer_DH_CS"/>
</dbReference>
<dbReference type="SUPFAM" id="SSF52283">
    <property type="entry name" value="Formate/glycerate dehydrogenase catalytic domain-like"/>
    <property type="match status" value="1"/>
</dbReference>
<dbReference type="PANTHER" id="PTHR43761:SF1">
    <property type="entry name" value="D-ISOMER SPECIFIC 2-HYDROXYACID DEHYDROGENASE CATALYTIC DOMAIN-CONTAINING PROTEIN-RELATED"/>
    <property type="match status" value="1"/>
</dbReference>
<dbReference type="GO" id="GO:0051287">
    <property type="term" value="F:NAD binding"/>
    <property type="evidence" value="ECO:0007669"/>
    <property type="project" value="InterPro"/>
</dbReference>
<dbReference type="PANTHER" id="PTHR43761">
    <property type="entry name" value="D-ISOMER SPECIFIC 2-HYDROXYACID DEHYDROGENASE FAMILY PROTEIN (AFU_ORTHOLOGUE AFUA_1G13630)"/>
    <property type="match status" value="1"/>
</dbReference>
<evidence type="ECO:0000256" key="1">
    <source>
        <dbReference type="ARBA" id="ARBA00005854"/>
    </source>
</evidence>
<dbReference type="OrthoDB" id="277029at2"/>
<dbReference type="EMBL" id="SJPH01000002">
    <property type="protein sequence ID" value="TWT47455.1"/>
    <property type="molecule type" value="Genomic_DNA"/>
</dbReference>
<dbReference type="GO" id="GO:0016616">
    <property type="term" value="F:oxidoreductase activity, acting on the CH-OH group of donors, NAD or NADP as acceptor"/>
    <property type="evidence" value="ECO:0007669"/>
    <property type="project" value="InterPro"/>
</dbReference>
<evidence type="ECO:0000313" key="7">
    <source>
        <dbReference type="EMBL" id="TWT47455.1"/>
    </source>
</evidence>
<dbReference type="Proteomes" id="UP000318995">
    <property type="component" value="Unassembled WGS sequence"/>
</dbReference>
<dbReference type="CDD" id="cd05299">
    <property type="entry name" value="CtBP_dh"/>
    <property type="match status" value="1"/>
</dbReference>
<dbReference type="Gene3D" id="3.40.50.720">
    <property type="entry name" value="NAD(P)-binding Rossmann-like Domain"/>
    <property type="match status" value="2"/>
</dbReference>
<dbReference type="InterPro" id="IPR050418">
    <property type="entry name" value="D-iso_2-hydroxyacid_DH_PdxB"/>
</dbReference>
<dbReference type="SUPFAM" id="SSF51735">
    <property type="entry name" value="NAD(P)-binding Rossmann-fold domains"/>
    <property type="match status" value="1"/>
</dbReference>
<comment type="similarity">
    <text evidence="1 4">Belongs to the D-isomer specific 2-hydroxyacid dehydrogenase family.</text>
</comment>
<reference evidence="7 8" key="1">
    <citation type="submission" date="2019-02" db="EMBL/GenBank/DDBJ databases">
        <title>Deep-cultivation of Planctomycetes and their phenomic and genomic characterization uncovers novel biology.</title>
        <authorList>
            <person name="Wiegand S."/>
            <person name="Jogler M."/>
            <person name="Boedeker C."/>
            <person name="Pinto D."/>
            <person name="Vollmers J."/>
            <person name="Rivas-Marin E."/>
            <person name="Kohn T."/>
            <person name="Peeters S.H."/>
            <person name="Heuer A."/>
            <person name="Rast P."/>
            <person name="Oberbeckmann S."/>
            <person name="Bunk B."/>
            <person name="Jeske O."/>
            <person name="Meyerdierks A."/>
            <person name="Storesund J.E."/>
            <person name="Kallscheuer N."/>
            <person name="Luecker S."/>
            <person name="Lage O.M."/>
            <person name="Pohl T."/>
            <person name="Merkel B.J."/>
            <person name="Hornburger P."/>
            <person name="Mueller R.-W."/>
            <person name="Bruemmer F."/>
            <person name="Labrenz M."/>
            <person name="Spormann A.M."/>
            <person name="Op Den Camp H."/>
            <person name="Overmann J."/>
            <person name="Amann R."/>
            <person name="Jetten M.S.M."/>
            <person name="Mascher T."/>
            <person name="Medema M.H."/>
            <person name="Devos D.P."/>
            <person name="Kaster A.-K."/>
            <person name="Ovreas L."/>
            <person name="Rohde M."/>
            <person name="Galperin M.Y."/>
            <person name="Jogler C."/>
        </authorList>
    </citation>
    <scope>NUCLEOTIDE SEQUENCE [LARGE SCALE GENOMIC DNA]</scope>
    <source>
        <strain evidence="7 8">Pla111</strain>
    </source>
</reference>
<dbReference type="GO" id="GO:0003714">
    <property type="term" value="F:transcription corepressor activity"/>
    <property type="evidence" value="ECO:0007669"/>
    <property type="project" value="InterPro"/>
</dbReference>
<dbReference type="Pfam" id="PF02826">
    <property type="entry name" value="2-Hacid_dh_C"/>
    <property type="match status" value="1"/>
</dbReference>
<dbReference type="InterPro" id="IPR006140">
    <property type="entry name" value="D-isomer_DH_NAD-bd"/>
</dbReference>
<accession>A0A5C5WBG9</accession>
<keyword evidence="3" id="KW-0520">NAD</keyword>
<keyword evidence="8" id="KW-1185">Reference proteome</keyword>
<dbReference type="Pfam" id="PF00389">
    <property type="entry name" value="2-Hacid_dh"/>
    <property type="match status" value="1"/>
</dbReference>
<organism evidence="7 8">
    <name type="scientific">Botrimarina hoheduenensis</name>
    <dbReference type="NCBI Taxonomy" id="2528000"/>
    <lineage>
        <taxon>Bacteria</taxon>
        <taxon>Pseudomonadati</taxon>
        <taxon>Planctomycetota</taxon>
        <taxon>Planctomycetia</taxon>
        <taxon>Pirellulales</taxon>
        <taxon>Lacipirellulaceae</taxon>
        <taxon>Botrimarina</taxon>
    </lineage>
</organism>
<feature type="domain" description="D-isomer specific 2-hydroxyacid dehydrogenase catalytic" evidence="5">
    <location>
        <begin position="17"/>
        <end position="312"/>
    </location>
</feature>
<comment type="caution">
    <text evidence="7">The sequence shown here is derived from an EMBL/GenBank/DDBJ whole genome shotgun (WGS) entry which is preliminary data.</text>
</comment>
<keyword evidence="2 4" id="KW-0560">Oxidoreductase</keyword>
<evidence type="ECO:0000256" key="2">
    <source>
        <dbReference type="ARBA" id="ARBA00023002"/>
    </source>
</evidence>
<dbReference type="InterPro" id="IPR036291">
    <property type="entry name" value="NAD(P)-bd_dom_sf"/>
</dbReference>
<dbReference type="InterPro" id="IPR043322">
    <property type="entry name" value="CtBP"/>
</dbReference>
<protein>
    <submittedName>
        <fullName evidence="7">Putative 2-hydroxyacid dehydrogenase</fullName>
        <ecNumber evidence="7">1.-.-.-</ecNumber>
    </submittedName>
</protein>